<reference evidence="2" key="1">
    <citation type="submission" date="2013-06" db="EMBL/GenBank/DDBJ databases">
        <authorList>
            <person name="Zhao Q."/>
        </authorList>
    </citation>
    <scope>NUCLEOTIDE SEQUENCE</scope>
    <source>
        <strain evidence="2">cv. W1943</strain>
    </source>
</reference>
<organism evidence="1 2">
    <name type="scientific">Oryza rufipogon</name>
    <name type="common">Brownbeard rice</name>
    <name type="synonym">Asian wild rice</name>
    <dbReference type="NCBI Taxonomy" id="4529"/>
    <lineage>
        <taxon>Eukaryota</taxon>
        <taxon>Viridiplantae</taxon>
        <taxon>Streptophyta</taxon>
        <taxon>Embryophyta</taxon>
        <taxon>Tracheophyta</taxon>
        <taxon>Spermatophyta</taxon>
        <taxon>Magnoliopsida</taxon>
        <taxon>Liliopsida</taxon>
        <taxon>Poales</taxon>
        <taxon>Poaceae</taxon>
        <taxon>BOP clade</taxon>
        <taxon>Oryzoideae</taxon>
        <taxon>Oryzeae</taxon>
        <taxon>Oryzinae</taxon>
        <taxon>Oryza</taxon>
    </lineage>
</organism>
<dbReference type="HOGENOM" id="CLU_2945811_0_0_1"/>
<dbReference type="EnsemblPlants" id="ORUFI02G23560.1">
    <property type="protein sequence ID" value="ORUFI02G23560.1"/>
    <property type="gene ID" value="ORUFI02G23560"/>
</dbReference>
<proteinExistence type="predicted"/>
<keyword evidence="2" id="KW-1185">Reference proteome</keyword>
<evidence type="ECO:0000313" key="2">
    <source>
        <dbReference type="Proteomes" id="UP000008022"/>
    </source>
</evidence>
<protein>
    <submittedName>
        <fullName evidence="1">Uncharacterized protein</fullName>
    </submittedName>
</protein>
<reference evidence="1" key="2">
    <citation type="submission" date="2015-06" db="UniProtKB">
        <authorList>
            <consortium name="EnsemblPlants"/>
        </authorList>
    </citation>
    <scope>IDENTIFICATION</scope>
</reference>
<name>A0A0E0NH41_ORYRU</name>
<sequence length="60" mass="6164">MDPSSGGARPTVLAAGGTLDNDSEWVARLLAGDWRLNSGEAAGHSKTDPDASVPLVFVQV</sequence>
<dbReference type="Proteomes" id="UP000008022">
    <property type="component" value="Unassembled WGS sequence"/>
</dbReference>
<dbReference type="Gramene" id="ORUFI02G23560.1">
    <property type="protein sequence ID" value="ORUFI02G23560.1"/>
    <property type="gene ID" value="ORUFI02G23560"/>
</dbReference>
<accession>A0A0E0NH41</accession>
<dbReference type="AlphaFoldDB" id="A0A0E0NH41"/>
<evidence type="ECO:0000313" key="1">
    <source>
        <dbReference type="EnsemblPlants" id="ORUFI02G23560.1"/>
    </source>
</evidence>